<evidence type="ECO:0000313" key="2">
    <source>
        <dbReference type="EMBL" id="OCT79598.1"/>
    </source>
</evidence>
<sequence length="119" mass="13890">MGSKGEKETLCKHNNAIQSMQKCEGTKHKHYTKCTFTPILQSQKKADNPKRPTEKFLRFNSTTYYKFKANHPFNLYCNCIYLYLFIVLCIYLYVFCHDPCLSNSFIVQMYSVACISSAK</sequence>
<dbReference type="Proteomes" id="UP000694892">
    <property type="component" value="Chromosome 5L"/>
</dbReference>
<dbReference type="AlphaFoldDB" id="A0A974CTQ8"/>
<dbReference type="EMBL" id="CM004474">
    <property type="protein sequence ID" value="OCT79598.1"/>
    <property type="molecule type" value="Genomic_DNA"/>
</dbReference>
<name>A0A974CTQ8_XENLA</name>
<evidence type="ECO:0000313" key="3">
    <source>
        <dbReference type="Proteomes" id="UP000694892"/>
    </source>
</evidence>
<reference evidence="3" key="1">
    <citation type="journal article" date="2016" name="Nature">
        <title>Genome evolution in the allotetraploid frog Xenopus laevis.</title>
        <authorList>
            <person name="Session A.M."/>
            <person name="Uno Y."/>
            <person name="Kwon T."/>
            <person name="Chapman J.A."/>
            <person name="Toyoda A."/>
            <person name="Takahashi S."/>
            <person name="Fukui A."/>
            <person name="Hikosaka A."/>
            <person name="Suzuki A."/>
            <person name="Kondo M."/>
            <person name="van Heeringen S.J."/>
            <person name="Quigley I."/>
            <person name="Heinz S."/>
            <person name="Ogino H."/>
            <person name="Ochi H."/>
            <person name="Hellsten U."/>
            <person name="Lyons J.B."/>
            <person name="Simakov O."/>
            <person name="Putnam N."/>
            <person name="Stites J."/>
            <person name="Kuroki Y."/>
            <person name="Tanaka T."/>
            <person name="Michiue T."/>
            <person name="Watanabe M."/>
            <person name="Bogdanovic O."/>
            <person name="Lister R."/>
            <person name="Georgiou G."/>
            <person name="Paranjpe S.S."/>
            <person name="van Kruijsbergen I."/>
            <person name="Shu S."/>
            <person name="Carlson J."/>
            <person name="Kinoshita T."/>
            <person name="Ohta Y."/>
            <person name="Mawaribuchi S."/>
            <person name="Jenkins J."/>
            <person name="Grimwood J."/>
            <person name="Schmutz J."/>
            <person name="Mitros T."/>
            <person name="Mozaffari S.V."/>
            <person name="Suzuki Y."/>
            <person name="Haramoto Y."/>
            <person name="Yamamoto T.S."/>
            <person name="Takagi C."/>
            <person name="Heald R."/>
            <person name="Miller K."/>
            <person name="Haudenschild C."/>
            <person name="Kitzman J."/>
            <person name="Nakayama T."/>
            <person name="Izutsu Y."/>
            <person name="Robert J."/>
            <person name="Fortriede J."/>
            <person name="Burns K."/>
            <person name="Lotay V."/>
            <person name="Karimi K."/>
            <person name="Yasuoka Y."/>
            <person name="Dichmann D.S."/>
            <person name="Flajnik M.F."/>
            <person name="Houston D.W."/>
            <person name="Shendure J."/>
            <person name="DuPasquier L."/>
            <person name="Vize P.D."/>
            <person name="Zorn A.M."/>
            <person name="Ito M."/>
            <person name="Marcotte E.M."/>
            <person name="Wallingford J.B."/>
            <person name="Ito Y."/>
            <person name="Asashima M."/>
            <person name="Ueno N."/>
            <person name="Matsuda Y."/>
            <person name="Veenstra G.J."/>
            <person name="Fujiyama A."/>
            <person name="Harland R.M."/>
            <person name="Taira M."/>
            <person name="Rokhsar D.S."/>
        </authorList>
    </citation>
    <scope>NUCLEOTIDE SEQUENCE [LARGE SCALE GENOMIC DNA]</scope>
    <source>
        <strain evidence="3">J</strain>
    </source>
</reference>
<accession>A0A974CTQ8</accession>
<organism evidence="2 3">
    <name type="scientific">Xenopus laevis</name>
    <name type="common">African clawed frog</name>
    <dbReference type="NCBI Taxonomy" id="8355"/>
    <lineage>
        <taxon>Eukaryota</taxon>
        <taxon>Metazoa</taxon>
        <taxon>Chordata</taxon>
        <taxon>Craniata</taxon>
        <taxon>Vertebrata</taxon>
        <taxon>Euteleostomi</taxon>
        <taxon>Amphibia</taxon>
        <taxon>Batrachia</taxon>
        <taxon>Anura</taxon>
        <taxon>Pipoidea</taxon>
        <taxon>Pipidae</taxon>
        <taxon>Xenopodinae</taxon>
        <taxon>Xenopus</taxon>
        <taxon>Xenopus</taxon>
    </lineage>
</organism>
<keyword evidence="1" id="KW-0812">Transmembrane</keyword>
<proteinExistence type="predicted"/>
<evidence type="ECO:0000256" key="1">
    <source>
        <dbReference type="SAM" id="Phobius"/>
    </source>
</evidence>
<gene>
    <name evidence="2" type="ORF">XELAEV_18026405mg</name>
</gene>
<keyword evidence="1" id="KW-0472">Membrane</keyword>
<protein>
    <submittedName>
        <fullName evidence="2">Uncharacterized protein</fullName>
    </submittedName>
</protein>
<feature type="transmembrane region" description="Helical" evidence="1">
    <location>
        <begin position="75"/>
        <end position="94"/>
    </location>
</feature>
<keyword evidence="1" id="KW-1133">Transmembrane helix</keyword>